<accession>A0ABW6CMA6</accession>
<protein>
    <submittedName>
        <fullName evidence="2">Endonuclease/exonuclease/phosphatase family protein</fullName>
    </submittedName>
</protein>
<dbReference type="PANTHER" id="PTHR14859">
    <property type="entry name" value="CALCOFLUOR WHITE HYPERSENSITIVE PROTEIN PRECURSOR"/>
    <property type="match status" value="1"/>
</dbReference>
<proteinExistence type="predicted"/>
<evidence type="ECO:0000313" key="2">
    <source>
        <dbReference type="EMBL" id="MFD3262876.1"/>
    </source>
</evidence>
<dbReference type="InterPro" id="IPR005135">
    <property type="entry name" value="Endo/exonuclease/phosphatase"/>
</dbReference>
<dbReference type="InterPro" id="IPR051916">
    <property type="entry name" value="GPI-anchor_lipid_remodeler"/>
</dbReference>
<organism evidence="2 3">
    <name type="scientific">Phenylobacterium ferrooxidans</name>
    <dbReference type="NCBI Taxonomy" id="2982689"/>
    <lineage>
        <taxon>Bacteria</taxon>
        <taxon>Pseudomonadati</taxon>
        <taxon>Pseudomonadota</taxon>
        <taxon>Alphaproteobacteria</taxon>
        <taxon>Caulobacterales</taxon>
        <taxon>Caulobacteraceae</taxon>
        <taxon>Phenylobacterium</taxon>
    </lineage>
</organism>
<dbReference type="InterPro" id="IPR036691">
    <property type="entry name" value="Endo/exonu/phosph_ase_sf"/>
</dbReference>
<reference evidence="2 3" key="1">
    <citation type="submission" date="2022-09" db="EMBL/GenBank/DDBJ databases">
        <title>New species of Phenylobacterium.</title>
        <authorList>
            <person name="Mieszkin S."/>
        </authorList>
    </citation>
    <scope>NUCLEOTIDE SEQUENCE [LARGE SCALE GENOMIC DNA]</scope>
    <source>
        <strain evidence="2 3">HK31-G</strain>
    </source>
</reference>
<dbReference type="RefSeq" id="WP_377367380.1">
    <property type="nucleotide sequence ID" value="NZ_JAOTJD010000003.1"/>
</dbReference>
<comment type="caution">
    <text evidence="2">The sequence shown here is derived from an EMBL/GenBank/DDBJ whole genome shotgun (WGS) entry which is preliminary data.</text>
</comment>
<dbReference type="EMBL" id="JAOTJD010000003">
    <property type="protein sequence ID" value="MFD3262876.1"/>
    <property type="molecule type" value="Genomic_DNA"/>
</dbReference>
<name>A0ABW6CMA6_9CAUL</name>
<dbReference type="Gene3D" id="3.60.10.10">
    <property type="entry name" value="Endonuclease/exonuclease/phosphatase"/>
    <property type="match status" value="1"/>
</dbReference>
<dbReference type="Proteomes" id="UP001598130">
    <property type="component" value="Unassembled WGS sequence"/>
</dbReference>
<feature type="domain" description="Endonuclease/exonuclease/phosphatase" evidence="1">
    <location>
        <begin position="4"/>
        <end position="231"/>
    </location>
</feature>
<keyword evidence="3" id="KW-1185">Reference proteome</keyword>
<dbReference type="PANTHER" id="PTHR14859:SF15">
    <property type="entry name" value="ENDONUCLEASE_EXONUCLEASE_PHOSPHATASE DOMAIN-CONTAINING PROTEIN"/>
    <property type="match status" value="1"/>
</dbReference>
<sequence length="239" mass="25413">MRIVTLNTWKNEGDYRRRLQLMGDGLRELAPDVVCLQECFAAEGFDTAGWLAAELGLVAHQAPSRRKVRAHQGRDLDSSSGLAILARAQGVADRLDLASHPADGDRIAQRLDLEVEGRPLRILNLHLAHLRGADGLRARQLAEALAWAGEGLTGGLVVAGDLNAQAADAALAPLGLDPRPGTLQGARVGDTPVGLTAIDHCVLHRPGPWREVAALRGLDTPDAEGWYPSDHAAVGLDLA</sequence>
<dbReference type="GO" id="GO:0004519">
    <property type="term" value="F:endonuclease activity"/>
    <property type="evidence" value="ECO:0007669"/>
    <property type="project" value="UniProtKB-KW"/>
</dbReference>
<keyword evidence="2" id="KW-0255">Endonuclease</keyword>
<evidence type="ECO:0000313" key="3">
    <source>
        <dbReference type="Proteomes" id="UP001598130"/>
    </source>
</evidence>
<dbReference type="SUPFAM" id="SSF56219">
    <property type="entry name" value="DNase I-like"/>
    <property type="match status" value="1"/>
</dbReference>
<evidence type="ECO:0000259" key="1">
    <source>
        <dbReference type="Pfam" id="PF03372"/>
    </source>
</evidence>
<keyword evidence="2" id="KW-0378">Hydrolase</keyword>
<gene>
    <name evidence="2" type="ORF">OCL97_02725</name>
</gene>
<keyword evidence="2" id="KW-0540">Nuclease</keyword>
<dbReference type="Pfam" id="PF03372">
    <property type="entry name" value="Exo_endo_phos"/>
    <property type="match status" value="1"/>
</dbReference>